<evidence type="ECO:0000313" key="2">
    <source>
        <dbReference type="Proteomes" id="UP000288805"/>
    </source>
</evidence>
<protein>
    <submittedName>
        <fullName evidence="1">Glutaredoxin-C10</fullName>
    </submittedName>
</protein>
<reference evidence="1 2" key="1">
    <citation type="journal article" date="2018" name="PLoS Genet.">
        <title>Population sequencing reveals clonal diversity and ancestral inbreeding in the grapevine cultivar Chardonnay.</title>
        <authorList>
            <person name="Roach M.J."/>
            <person name="Johnson D.L."/>
            <person name="Bohlmann J."/>
            <person name="van Vuuren H.J."/>
            <person name="Jones S.J."/>
            <person name="Pretorius I.S."/>
            <person name="Schmidt S.A."/>
            <person name="Borneman A.R."/>
        </authorList>
    </citation>
    <scope>NUCLEOTIDE SEQUENCE [LARGE SCALE GENOMIC DNA]</scope>
    <source>
        <strain evidence="2">cv. Chardonnay</strain>
        <tissue evidence="1">Leaf</tissue>
    </source>
</reference>
<evidence type="ECO:0000313" key="1">
    <source>
        <dbReference type="EMBL" id="RVW73977.1"/>
    </source>
</evidence>
<dbReference type="InterPro" id="IPR036249">
    <property type="entry name" value="Thioredoxin-like_sf"/>
</dbReference>
<accession>A0A438GP54</accession>
<gene>
    <name evidence="1" type="primary">GRXC10</name>
    <name evidence="1" type="ORF">CK203_053165</name>
</gene>
<dbReference type="Gene3D" id="3.40.30.10">
    <property type="entry name" value="Glutaredoxin"/>
    <property type="match status" value="1"/>
</dbReference>
<dbReference type="Proteomes" id="UP000288805">
    <property type="component" value="Unassembled WGS sequence"/>
</dbReference>
<dbReference type="PROSITE" id="PS51354">
    <property type="entry name" value="GLUTAREDOXIN_2"/>
    <property type="match status" value="1"/>
</dbReference>
<dbReference type="AlphaFoldDB" id="A0A438GP54"/>
<name>A0A438GP54_VITVI</name>
<organism evidence="1 2">
    <name type="scientific">Vitis vinifera</name>
    <name type="common">Grape</name>
    <dbReference type="NCBI Taxonomy" id="29760"/>
    <lineage>
        <taxon>Eukaryota</taxon>
        <taxon>Viridiplantae</taxon>
        <taxon>Streptophyta</taxon>
        <taxon>Embryophyta</taxon>
        <taxon>Tracheophyta</taxon>
        <taxon>Spermatophyta</taxon>
        <taxon>Magnoliopsida</taxon>
        <taxon>eudicotyledons</taxon>
        <taxon>Gunneridae</taxon>
        <taxon>Pentapetalae</taxon>
        <taxon>rosids</taxon>
        <taxon>Vitales</taxon>
        <taxon>Vitaceae</taxon>
        <taxon>Viteae</taxon>
        <taxon>Vitis</taxon>
    </lineage>
</organism>
<proteinExistence type="predicted"/>
<sequence length="78" mass="8091">MGHVMKRLPSTIDVHPTVIEVDAEKIGALAAHSADSTSIAPAIFIDGTRVEGLESLVALHLSSHLVPRLAGGGSLLWG</sequence>
<comment type="caution">
    <text evidence="1">The sequence shown here is derived from an EMBL/GenBank/DDBJ whole genome shotgun (WGS) entry which is preliminary data.</text>
</comment>
<dbReference type="SUPFAM" id="SSF52833">
    <property type="entry name" value="Thioredoxin-like"/>
    <property type="match status" value="1"/>
</dbReference>
<dbReference type="EMBL" id="QGNW01000379">
    <property type="protein sequence ID" value="RVW73977.1"/>
    <property type="molecule type" value="Genomic_DNA"/>
</dbReference>